<proteinExistence type="predicted"/>
<gene>
    <name evidence="1" type="ORF">UU67_C0022G0003</name>
</gene>
<dbReference type="Proteomes" id="UP000034753">
    <property type="component" value="Unassembled WGS sequence"/>
</dbReference>
<name>A0A0G0WN82_9BACT</name>
<sequence>MDSNFKITHFDPNIDSEESLREAVEKAYATNREFFGQDMEIRVNFLYTREEMDQLLNQKTAGWVVGNTVNSEVNIFSPEVFDKVSPHPKTNFPFTLAHEMAHLFIQKVCGSRYPKWLMEGLPGQVAGQYQNKKLAKEQVRDFATLHTPRDWDNKPGYYQAFLFTHYLFEHFGKEQLLGFYKSLKWNNSYDEFKEEFAKKFGASFDDCQKDWVATLEDENAKMTA</sequence>
<evidence type="ECO:0008006" key="3">
    <source>
        <dbReference type="Google" id="ProtNLM"/>
    </source>
</evidence>
<reference evidence="1 2" key="1">
    <citation type="journal article" date="2015" name="Nature">
        <title>rRNA introns, odd ribosomes, and small enigmatic genomes across a large radiation of phyla.</title>
        <authorList>
            <person name="Brown C.T."/>
            <person name="Hug L.A."/>
            <person name="Thomas B.C."/>
            <person name="Sharon I."/>
            <person name="Castelle C.J."/>
            <person name="Singh A."/>
            <person name="Wilkins M.J."/>
            <person name="Williams K.H."/>
            <person name="Banfield J.F."/>
        </authorList>
    </citation>
    <scope>NUCLEOTIDE SEQUENCE [LARGE SCALE GENOMIC DNA]</scope>
</reference>
<dbReference type="AlphaFoldDB" id="A0A0G0WN82"/>
<protein>
    <recommendedName>
        <fullName evidence="3">Peptidase MA-like domain-containing protein</fullName>
    </recommendedName>
</protein>
<evidence type="ECO:0000313" key="2">
    <source>
        <dbReference type="Proteomes" id="UP000034753"/>
    </source>
</evidence>
<organism evidence="1 2">
    <name type="scientific">Candidatus Daviesbacteria bacterium GW2011_GWB1_41_5</name>
    <dbReference type="NCBI Taxonomy" id="1618429"/>
    <lineage>
        <taxon>Bacteria</taxon>
        <taxon>Candidatus Daviesiibacteriota</taxon>
    </lineage>
</organism>
<accession>A0A0G0WN82</accession>
<dbReference type="EMBL" id="LCBN01000022">
    <property type="protein sequence ID" value="KKS13537.1"/>
    <property type="molecule type" value="Genomic_DNA"/>
</dbReference>
<evidence type="ECO:0000313" key="1">
    <source>
        <dbReference type="EMBL" id="KKS13537.1"/>
    </source>
</evidence>
<comment type="caution">
    <text evidence="1">The sequence shown here is derived from an EMBL/GenBank/DDBJ whole genome shotgun (WGS) entry which is preliminary data.</text>
</comment>